<dbReference type="InterPro" id="IPR045177">
    <property type="entry name" value="FDM1-5/IDN2"/>
</dbReference>
<dbReference type="Pfam" id="PF03469">
    <property type="entry name" value="XH"/>
    <property type="match status" value="1"/>
</dbReference>
<dbReference type="Pfam" id="PF03468">
    <property type="entry name" value="XS"/>
    <property type="match status" value="1"/>
</dbReference>
<dbReference type="Proteomes" id="UP000324705">
    <property type="component" value="Chromosome 3A"/>
</dbReference>
<evidence type="ECO:0000313" key="5">
    <source>
        <dbReference type="Proteomes" id="UP000324705"/>
    </source>
</evidence>
<dbReference type="Gene3D" id="3.30.70.2890">
    <property type="entry name" value="XS domain"/>
    <property type="match status" value="1"/>
</dbReference>
<dbReference type="AlphaFoldDB" id="A0A9R0VEJ8"/>
<organism evidence="4 5">
    <name type="scientific">Triticum turgidum subsp. durum</name>
    <name type="common">Durum wheat</name>
    <name type="synonym">Triticum durum</name>
    <dbReference type="NCBI Taxonomy" id="4567"/>
    <lineage>
        <taxon>Eukaryota</taxon>
        <taxon>Viridiplantae</taxon>
        <taxon>Streptophyta</taxon>
        <taxon>Embryophyta</taxon>
        <taxon>Tracheophyta</taxon>
        <taxon>Spermatophyta</taxon>
        <taxon>Magnoliopsida</taxon>
        <taxon>Liliopsida</taxon>
        <taxon>Poales</taxon>
        <taxon>Poaceae</taxon>
        <taxon>BOP clade</taxon>
        <taxon>Pooideae</taxon>
        <taxon>Triticodae</taxon>
        <taxon>Triticeae</taxon>
        <taxon>Triticinae</taxon>
        <taxon>Triticum</taxon>
    </lineage>
</organism>
<evidence type="ECO:0000313" key="4">
    <source>
        <dbReference type="EMBL" id="VAH56182.1"/>
    </source>
</evidence>
<name>A0A9R0VEJ8_TRITD</name>
<dbReference type="InterPro" id="IPR038588">
    <property type="entry name" value="XS_domain_sf"/>
</dbReference>
<sequence>MAMEHDQPHECKDDEQFAWPWKGVLVNVPTEWKNGRCVGEQGNHLRDQLSQFCARKVIPLWDKHNGHTRSAIVEFTKDWSGFKNAMDFENHFEARGCGKRHWKGQQYHGPEMFAWVARVDDYRSYTPIASWLRKYSDLKTIVDLKNEEARKTGRLEESLDKRVEAMDRNVQELEYEYNQTTQLLGKAEEDMKKLIQSHTEEIHKIQLDELAAIDESNRITLEQEKEERALMEKVRASETLLKLVEEQQRETKLALDKDLEIRQLILDKQALEIELKQLQGELEVTEIMPGEEVSKKKRIGELREKLEEKYEEKEYWESVHQGLIAKQTAHTNELRPARKKLIDGFQDLTNGRGNIGIKRIGKLEEKAFLNACKKQLPEDDAEFTAAILYSKWETQIENWSAMFHGNSTEIISKDNEKLRQLKEEHGQEMYALVTKALDEVYNYKPCAEEQGREIYGVPVLWNYKADRRATVKEGIQYALEKWATKKRKR</sequence>
<dbReference type="PANTHER" id="PTHR21596:SF73">
    <property type="entry name" value="FACTOR OF DNA METHYLATION 1-5_IDN2 DOMAIN-CONTAINING PROTEIN"/>
    <property type="match status" value="1"/>
</dbReference>
<evidence type="ECO:0000259" key="2">
    <source>
        <dbReference type="Pfam" id="PF03468"/>
    </source>
</evidence>
<dbReference type="InterPro" id="IPR005380">
    <property type="entry name" value="XS_domain"/>
</dbReference>
<dbReference type="EMBL" id="LT934115">
    <property type="protein sequence ID" value="VAH56182.1"/>
    <property type="molecule type" value="Genomic_DNA"/>
</dbReference>
<evidence type="ECO:0000256" key="1">
    <source>
        <dbReference type="SAM" id="Coils"/>
    </source>
</evidence>
<dbReference type="GO" id="GO:0080188">
    <property type="term" value="P:gene silencing by siRNA-directed DNA methylation"/>
    <property type="evidence" value="ECO:0007669"/>
    <property type="project" value="InterPro"/>
</dbReference>
<feature type="domain" description="Factor of DNA methylation 1-5/IDN2" evidence="3">
    <location>
        <begin position="358"/>
        <end position="488"/>
    </location>
</feature>
<keyword evidence="5" id="KW-1185">Reference proteome</keyword>
<gene>
    <name evidence="4" type="ORF">TRITD_3Av1G011490</name>
</gene>
<reference evidence="4 5" key="1">
    <citation type="submission" date="2017-09" db="EMBL/GenBank/DDBJ databases">
        <authorList>
            <consortium name="International Durum Wheat Genome Sequencing Consortium (IDWGSC)"/>
            <person name="Milanesi L."/>
        </authorList>
    </citation>
    <scope>NUCLEOTIDE SEQUENCE [LARGE SCALE GENOMIC DNA]</scope>
    <source>
        <strain evidence="5">cv. Svevo</strain>
    </source>
</reference>
<evidence type="ECO:0008006" key="6">
    <source>
        <dbReference type="Google" id="ProtNLM"/>
    </source>
</evidence>
<dbReference type="Gramene" id="TRITD3Av1G011490.1">
    <property type="protein sequence ID" value="TRITD3Av1G011490.1"/>
    <property type="gene ID" value="TRITD3Av1G011490"/>
</dbReference>
<evidence type="ECO:0000259" key="3">
    <source>
        <dbReference type="Pfam" id="PF03469"/>
    </source>
</evidence>
<dbReference type="InterPro" id="IPR005379">
    <property type="entry name" value="FDM1-5/IDN2_XH"/>
</dbReference>
<proteinExistence type="predicted"/>
<feature type="coiled-coil region" evidence="1">
    <location>
        <begin position="156"/>
        <end position="197"/>
    </location>
</feature>
<protein>
    <recommendedName>
        <fullName evidence="6">Factor of DNA methylation 1-5/IDN2 domain-containing protein</fullName>
    </recommendedName>
</protein>
<feature type="coiled-coil region" evidence="1">
    <location>
        <begin position="261"/>
        <end position="288"/>
    </location>
</feature>
<dbReference type="PANTHER" id="PTHR21596">
    <property type="entry name" value="RIBONUCLEASE P SUBUNIT P38"/>
    <property type="match status" value="1"/>
</dbReference>
<keyword evidence="1" id="KW-0175">Coiled coil</keyword>
<dbReference type="OMA" id="LWNYKAD"/>
<accession>A0A9R0VEJ8</accession>
<feature type="domain" description="XS" evidence="2">
    <location>
        <begin position="14"/>
        <end position="123"/>
    </location>
</feature>